<evidence type="ECO:0000313" key="2">
    <source>
        <dbReference type="Proteomes" id="UP001190700"/>
    </source>
</evidence>
<dbReference type="EMBL" id="LGRX02010059">
    <property type="protein sequence ID" value="KAK3271036.1"/>
    <property type="molecule type" value="Genomic_DNA"/>
</dbReference>
<dbReference type="AlphaFoldDB" id="A0AAE0L3Q8"/>
<proteinExistence type="predicted"/>
<evidence type="ECO:0000313" key="1">
    <source>
        <dbReference type="EMBL" id="KAK3271036.1"/>
    </source>
</evidence>
<organism evidence="1 2">
    <name type="scientific">Cymbomonas tetramitiformis</name>
    <dbReference type="NCBI Taxonomy" id="36881"/>
    <lineage>
        <taxon>Eukaryota</taxon>
        <taxon>Viridiplantae</taxon>
        <taxon>Chlorophyta</taxon>
        <taxon>Pyramimonadophyceae</taxon>
        <taxon>Pyramimonadales</taxon>
        <taxon>Pyramimonadaceae</taxon>
        <taxon>Cymbomonas</taxon>
    </lineage>
</organism>
<accession>A0AAE0L3Q8</accession>
<keyword evidence="2" id="KW-1185">Reference proteome</keyword>
<protein>
    <submittedName>
        <fullName evidence="1">Uncharacterized protein</fullName>
    </submittedName>
</protein>
<sequence>SWSTVLGPFSAYINFRYGSPNDSLVTAIDAEIPGSLVVRWTGEMDHCGPAFPRGIVTWPLIPAMRVQLVPPIWHSAFGGYLAGLLGESTHTTTLASMPLDHEVVESLVTVMMHNSDQWWTSFDSWKSEYLHNSASCD</sequence>
<reference evidence="1 2" key="1">
    <citation type="journal article" date="2015" name="Genome Biol. Evol.">
        <title>Comparative Genomics of a Bacterivorous Green Alga Reveals Evolutionary Causalities and Consequences of Phago-Mixotrophic Mode of Nutrition.</title>
        <authorList>
            <person name="Burns J.A."/>
            <person name="Paasch A."/>
            <person name="Narechania A."/>
            <person name="Kim E."/>
        </authorList>
    </citation>
    <scope>NUCLEOTIDE SEQUENCE [LARGE SCALE GENOMIC DNA]</scope>
    <source>
        <strain evidence="1 2">PLY_AMNH</strain>
    </source>
</reference>
<dbReference type="Proteomes" id="UP001190700">
    <property type="component" value="Unassembled WGS sequence"/>
</dbReference>
<name>A0AAE0L3Q8_9CHLO</name>
<gene>
    <name evidence="1" type="ORF">CYMTET_20592</name>
</gene>
<comment type="caution">
    <text evidence="1">The sequence shown here is derived from an EMBL/GenBank/DDBJ whole genome shotgun (WGS) entry which is preliminary data.</text>
</comment>
<feature type="non-terminal residue" evidence="1">
    <location>
        <position position="1"/>
    </location>
</feature>